<protein>
    <submittedName>
        <fullName evidence="3">Replication protein C</fullName>
    </submittedName>
</protein>
<accession>A0A1U7JM59</accession>
<dbReference type="SUPFAM" id="SSF46785">
    <property type="entry name" value="Winged helix' DNA-binding domain"/>
    <property type="match status" value="1"/>
</dbReference>
<dbReference type="AlphaFoldDB" id="A0A1U7JM59"/>
<gene>
    <name evidence="3" type="ORF">A3843_01250</name>
</gene>
<dbReference type="Pfam" id="PF11800">
    <property type="entry name" value="RP-C_C"/>
    <property type="match status" value="1"/>
</dbReference>
<evidence type="ECO:0000313" key="4">
    <source>
        <dbReference type="Proteomes" id="UP000185783"/>
    </source>
</evidence>
<reference evidence="3 4" key="1">
    <citation type="submission" date="2016-03" db="EMBL/GenBank/DDBJ databases">
        <title>Genome sequence of Nesiotobacter sp. nov., a moderately halophilic alphaproteobacterium isolated from the Yellow Sea, China.</title>
        <authorList>
            <person name="Zhang G."/>
            <person name="Zhang R."/>
        </authorList>
    </citation>
    <scope>NUCLEOTIDE SEQUENCE [LARGE SCALE GENOMIC DNA]</scope>
    <source>
        <strain evidence="3 4">WB1-6</strain>
    </source>
</reference>
<evidence type="ECO:0000259" key="2">
    <source>
        <dbReference type="Pfam" id="PF11800"/>
    </source>
</evidence>
<name>A0A1U7JM59_9HYPH</name>
<dbReference type="Pfam" id="PF03428">
    <property type="entry name" value="RP-C"/>
    <property type="match status" value="1"/>
</dbReference>
<organism evidence="3 4">
    <name type="scientific">Pseudovibrio exalbescens</name>
    <dbReference type="NCBI Taxonomy" id="197461"/>
    <lineage>
        <taxon>Bacteria</taxon>
        <taxon>Pseudomonadati</taxon>
        <taxon>Pseudomonadota</taxon>
        <taxon>Alphaproteobacteria</taxon>
        <taxon>Hyphomicrobiales</taxon>
        <taxon>Stappiaceae</taxon>
        <taxon>Pseudovibrio</taxon>
    </lineage>
</organism>
<dbReference type="RefSeq" id="WP_028482059.1">
    <property type="nucleotide sequence ID" value="NZ_LVVZ01000003.1"/>
</dbReference>
<dbReference type="InterPro" id="IPR021760">
    <property type="entry name" value="RepC_C"/>
</dbReference>
<dbReference type="InterPro" id="IPR005090">
    <property type="entry name" value="RepC_N"/>
</dbReference>
<dbReference type="InterPro" id="IPR036388">
    <property type="entry name" value="WH-like_DNA-bd_sf"/>
</dbReference>
<dbReference type="Proteomes" id="UP000185783">
    <property type="component" value="Unassembled WGS sequence"/>
</dbReference>
<keyword evidence="4" id="KW-1185">Reference proteome</keyword>
<sequence>MQTHKVASFRKLTPGMLEAQRLAMANDIVETTKAEVALALKKSAPALGIDGTTYHILDILIGLTKADDWKPSRRPLVAISNEKLAEYVCRSKRTVVRSLKKLVEAGVLAYRDSSTGRRFIYRNDVTGEIDRGYGLDFSPARQRVKELTEIADAFAARLRAEQEARRNVGRLSRAIQDMLDLDGTLDSALGYDVAESVLDILSAAKPNAEKAEALQSIYEQLLDASASGDKEDPLCSQMTCEGDIDVTSYNNTNSLNSKNCNKRKSAIANSIDNPSASGAKALEKEQFRKLHATRDTPENATKAQTSSVASHLSTTGLSPLLASVSIGLVAQATSELQETLGTTFDSWSRLVSVLGDMCLLVGLSESAWRAAKSQVGDKLAATVLAVTAEKALRDPESISSPGGYFRACIDRALDGKLLLHKSLYGLTGE</sequence>
<evidence type="ECO:0000259" key="1">
    <source>
        <dbReference type="Pfam" id="PF03428"/>
    </source>
</evidence>
<dbReference type="NCBIfam" id="NF040974">
    <property type="entry name" value="RepABC_RepC"/>
    <property type="match status" value="1"/>
</dbReference>
<dbReference type="STRING" id="197461.A3843_01250"/>
<dbReference type="InterPro" id="IPR036390">
    <property type="entry name" value="WH_DNA-bd_sf"/>
</dbReference>
<evidence type="ECO:0000313" key="3">
    <source>
        <dbReference type="EMBL" id="OKL45836.1"/>
    </source>
</evidence>
<feature type="domain" description="Plasmid replication protein C N-terminal" evidence="1">
    <location>
        <begin position="10"/>
        <end position="180"/>
    </location>
</feature>
<proteinExistence type="predicted"/>
<comment type="caution">
    <text evidence="3">The sequence shown here is derived from an EMBL/GenBank/DDBJ whole genome shotgun (WGS) entry which is preliminary data.</text>
</comment>
<dbReference type="InterPro" id="IPR047611">
    <property type="entry name" value="RepABC_RepC"/>
</dbReference>
<dbReference type="EMBL" id="LVVZ01000003">
    <property type="protein sequence ID" value="OKL45836.1"/>
    <property type="molecule type" value="Genomic_DNA"/>
</dbReference>
<dbReference type="Gene3D" id="1.10.10.10">
    <property type="entry name" value="Winged helix-like DNA-binding domain superfamily/Winged helix DNA-binding domain"/>
    <property type="match status" value="1"/>
</dbReference>
<feature type="domain" description="Plasmid replication protein C C-terminal" evidence="2">
    <location>
        <begin position="326"/>
        <end position="427"/>
    </location>
</feature>